<evidence type="ECO:0000256" key="3">
    <source>
        <dbReference type="ARBA" id="ARBA00022741"/>
    </source>
</evidence>
<keyword evidence="6" id="KW-0324">Glycolysis</keyword>
<evidence type="ECO:0000313" key="10">
    <source>
        <dbReference type="EMBL" id="CAK7265823.1"/>
    </source>
</evidence>
<comment type="caution">
    <text evidence="10">The sequence shown here is derived from an EMBL/GenBank/DDBJ whole genome shotgun (WGS) entry which is preliminary data.</text>
</comment>
<keyword evidence="2 6" id="KW-0808">Transferase</keyword>
<dbReference type="InterPro" id="IPR022673">
    <property type="entry name" value="Hexokinase_C"/>
</dbReference>
<evidence type="ECO:0000256" key="4">
    <source>
        <dbReference type="ARBA" id="ARBA00022777"/>
    </source>
</evidence>
<feature type="domain" description="Hexokinase N-terminal" evidence="8">
    <location>
        <begin position="11"/>
        <end position="234"/>
    </location>
</feature>
<dbReference type="InterPro" id="IPR001312">
    <property type="entry name" value="Hexokinase"/>
</dbReference>
<keyword evidence="5 6" id="KW-0067">ATP-binding</keyword>
<dbReference type="PANTHER" id="PTHR19443">
    <property type="entry name" value="HEXOKINASE"/>
    <property type="match status" value="1"/>
</dbReference>
<keyword evidence="3 6" id="KW-0547">Nucleotide-binding</keyword>
<evidence type="ECO:0000259" key="9">
    <source>
        <dbReference type="Pfam" id="PF03727"/>
    </source>
</evidence>
<dbReference type="CDD" id="cd24000">
    <property type="entry name" value="ASKHA_NBD_HK"/>
    <property type="match status" value="1"/>
</dbReference>
<feature type="region of interest" description="Disordered" evidence="7">
    <location>
        <begin position="390"/>
        <end position="415"/>
    </location>
</feature>
<dbReference type="PROSITE" id="PS51748">
    <property type="entry name" value="HEXOKINASE_2"/>
    <property type="match status" value="1"/>
</dbReference>
<dbReference type="InterPro" id="IPR043129">
    <property type="entry name" value="ATPase_NBD"/>
</dbReference>
<gene>
    <name evidence="10" type="ORF">SEPCBS119000_001715</name>
</gene>
<evidence type="ECO:0000256" key="1">
    <source>
        <dbReference type="ARBA" id="ARBA00009225"/>
    </source>
</evidence>
<dbReference type="PRINTS" id="PR00475">
    <property type="entry name" value="HEXOKINASE"/>
</dbReference>
<evidence type="ECO:0000259" key="8">
    <source>
        <dbReference type="Pfam" id="PF00349"/>
    </source>
</evidence>
<evidence type="ECO:0000256" key="2">
    <source>
        <dbReference type="ARBA" id="ARBA00022679"/>
    </source>
</evidence>
<dbReference type="SUPFAM" id="SSF53067">
    <property type="entry name" value="Actin-like ATPase domain"/>
    <property type="match status" value="2"/>
</dbReference>
<dbReference type="Pfam" id="PF03727">
    <property type="entry name" value="Hexokinase_2"/>
    <property type="match status" value="1"/>
</dbReference>
<dbReference type="Proteomes" id="UP001642502">
    <property type="component" value="Unassembled WGS sequence"/>
</dbReference>
<feature type="compositionally biased region" description="Basic and acidic residues" evidence="7">
    <location>
        <begin position="406"/>
        <end position="415"/>
    </location>
</feature>
<keyword evidence="11" id="KW-1185">Reference proteome</keyword>
<dbReference type="InterPro" id="IPR022672">
    <property type="entry name" value="Hexokinase_N"/>
</dbReference>
<comment type="similarity">
    <text evidence="1 6">Belongs to the hexokinase family.</text>
</comment>
<protein>
    <recommendedName>
        <fullName evidence="6">Phosphotransferase</fullName>
        <ecNumber evidence="6">2.7.1.-</ecNumber>
    </recommendedName>
</protein>
<dbReference type="PANTHER" id="PTHR19443:SF29">
    <property type="entry name" value="PHOSPHOTRANSFERASE"/>
    <property type="match status" value="1"/>
</dbReference>
<feature type="domain" description="Hexokinase C-terminal" evidence="9">
    <location>
        <begin position="246"/>
        <end position="545"/>
    </location>
</feature>
<reference evidence="10 11" key="1">
    <citation type="submission" date="2024-01" db="EMBL/GenBank/DDBJ databases">
        <authorList>
            <person name="Allen C."/>
            <person name="Tagirdzhanova G."/>
        </authorList>
    </citation>
    <scope>NUCLEOTIDE SEQUENCE [LARGE SCALE GENOMIC DNA]</scope>
    <source>
        <strain evidence="10 11">CBS 119000</strain>
    </source>
</reference>
<dbReference type="Gene3D" id="3.30.420.40">
    <property type="match status" value="1"/>
</dbReference>
<dbReference type="Pfam" id="PF00349">
    <property type="entry name" value="Hexokinase_1"/>
    <property type="match status" value="1"/>
</dbReference>
<sequence length="555" mass="60299">MGDVPEASMGLDRFLERMRIDDERVYTLSREFSSTFTRLAAESTDQFLPTPITESIIRPLREKKLQGRFLAIDIGGTNLRAGFIELLGNHEPLMNESARASSQQSTPNLCRLHEHSWPIQAHLKTGDVDGLFAWIGSCIAEVVREGCVSFGLPRATPLPMGVTFSFPMQQESLSEARLMSMGKGFAISSYLELGPHLVAGYEKARAASTDFVLPPVKIAAIANDAVSTLVSFLYEAPRCANSKAAMGVICGTGSNATLLLEQSKLHPSKRRDYGHDVKIAVNTEWSIRGSAAAIRAVQFIHPWDEQLSDSVECPGFQPLEYMTAGRYLGELGRIMLVDYMTTVLGVVRETIPKKLLRKFEPNSTTFLSHYRPGRGQSLLAMLEAEYPVDDRESNDGIANGSAAGTADERTSGEHPKYGASLAPFRWTDETATALYHIAKAIETRAAAIIAAAIIGLLDCATELPLPAQHASAHVCTPASRPVDQLELLVGYTGGCITNFQDYLADCQTYLDKLVARRYGSLTAAPIRVVLRPCHDGGIKGAGILVPASLASQSIL</sequence>
<dbReference type="EC" id="2.7.1.-" evidence="6"/>
<evidence type="ECO:0000313" key="11">
    <source>
        <dbReference type="Proteomes" id="UP001642502"/>
    </source>
</evidence>
<organism evidence="10 11">
    <name type="scientific">Sporothrix epigloea</name>
    <dbReference type="NCBI Taxonomy" id="1892477"/>
    <lineage>
        <taxon>Eukaryota</taxon>
        <taxon>Fungi</taxon>
        <taxon>Dikarya</taxon>
        <taxon>Ascomycota</taxon>
        <taxon>Pezizomycotina</taxon>
        <taxon>Sordariomycetes</taxon>
        <taxon>Sordariomycetidae</taxon>
        <taxon>Ophiostomatales</taxon>
        <taxon>Ophiostomataceae</taxon>
        <taxon>Sporothrix</taxon>
    </lineage>
</organism>
<keyword evidence="4 6" id="KW-0418">Kinase</keyword>
<evidence type="ECO:0000256" key="6">
    <source>
        <dbReference type="RuleBase" id="RU362007"/>
    </source>
</evidence>
<dbReference type="EMBL" id="CAWUON010000014">
    <property type="protein sequence ID" value="CAK7265823.1"/>
    <property type="molecule type" value="Genomic_DNA"/>
</dbReference>
<evidence type="ECO:0000256" key="7">
    <source>
        <dbReference type="SAM" id="MobiDB-lite"/>
    </source>
</evidence>
<dbReference type="Gene3D" id="3.40.367.20">
    <property type="match status" value="1"/>
</dbReference>
<accession>A0ABP0DC71</accession>
<proteinExistence type="inferred from homology"/>
<name>A0ABP0DC71_9PEZI</name>
<evidence type="ECO:0000256" key="5">
    <source>
        <dbReference type="ARBA" id="ARBA00022840"/>
    </source>
</evidence>